<keyword evidence="2" id="KW-1185">Reference proteome</keyword>
<evidence type="ECO:0000313" key="1">
    <source>
        <dbReference type="EMBL" id="MED6176732.1"/>
    </source>
</evidence>
<accession>A0ABU6VTM4</accession>
<protein>
    <submittedName>
        <fullName evidence="1">Uncharacterized protein</fullName>
    </submittedName>
</protein>
<evidence type="ECO:0000313" key="2">
    <source>
        <dbReference type="Proteomes" id="UP001341840"/>
    </source>
</evidence>
<organism evidence="1 2">
    <name type="scientific">Stylosanthes scabra</name>
    <dbReference type="NCBI Taxonomy" id="79078"/>
    <lineage>
        <taxon>Eukaryota</taxon>
        <taxon>Viridiplantae</taxon>
        <taxon>Streptophyta</taxon>
        <taxon>Embryophyta</taxon>
        <taxon>Tracheophyta</taxon>
        <taxon>Spermatophyta</taxon>
        <taxon>Magnoliopsida</taxon>
        <taxon>eudicotyledons</taxon>
        <taxon>Gunneridae</taxon>
        <taxon>Pentapetalae</taxon>
        <taxon>rosids</taxon>
        <taxon>fabids</taxon>
        <taxon>Fabales</taxon>
        <taxon>Fabaceae</taxon>
        <taxon>Papilionoideae</taxon>
        <taxon>50 kb inversion clade</taxon>
        <taxon>dalbergioids sensu lato</taxon>
        <taxon>Dalbergieae</taxon>
        <taxon>Pterocarpus clade</taxon>
        <taxon>Stylosanthes</taxon>
    </lineage>
</organism>
<dbReference type="EMBL" id="JASCZI010152823">
    <property type="protein sequence ID" value="MED6176732.1"/>
    <property type="molecule type" value="Genomic_DNA"/>
</dbReference>
<gene>
    <name evidence="1" type="ORF">PIB30_090983</name>
</gene>
<feature type="non-terminal residue" evidence="1">
    <location>
        <position position="1"/>
    </location>
</feature>
<dbReference type="Proteomes" id="UP001341840">
    <property type="component" value="Unassembled WGS sequence"/>
</dbReference>
<sequence length="114" mass="13146">IVVSKESNAEINDTFPDEQLLSMQVAAWFADFANYLVKKIKSLEDVYQKKKLQVFCIIAIIRLLEVTLVPLELRQKSFNVVSIGQHCLKIHTNLLNNVMNVKELEISQEDMKCH</sequence>
<reference evidence="1 2" key="1">
    <citation type="journal article" date="2023" name="Plants (Basel)">
        <title>Bridging the Gap: Combining Genomics and Transcriptomics Approaches to Understand Stylosanthes scabra, an Orphan Legume from the Brazilian Caatinga.</title>
        <authorList>
            <person name="Ferreira-Neto J.R.C."/>
            <person name="da Silva M.D."/>
            <person name="Binneck E."/>
            <person name="de Melo N.F."/>
            <person name="da Silva R.H."/>
            <person name="de Melo A.L.T.M."/>
            <person name="Pandolfi V."/>
            <person name="Bustamante F.O."/>
            <person name="Brasileiro-Vidal A.C."/>
            <person name="Benko-Iseppon A.M."/>
        </authorList>
    </citation>
    <scope>NUCLEOTIDE SEQUENCE [LARGE SCALE GENOMIC DNA]</scope>
    <source>
        <tissue evidence="1">Leaves</tissue>
    </source>
</reference>
<comment type="caution">
    <text evidence="1">The sequence shown here is derived from an EMBL/GenBank/DDBJ whole genome shotgun (WGS) entry which is preliminary data.</text>
</comment>
<proteinExistence type="predicted"/>
<name>A0ABU6VTM4_9FABA</name>